<dbReference type="Proteomes" id="UP000055702">
    <property type="component" value="Unassembled WGS sequence"/>
</dbReference>
<dbReference type="InterPro" id="IPR001623">
    <property type="entry name" value="DnaJ_domain"/>
</dbReference>
<accession>A0A106C0R5</accession>
<dbReference type="AlphaFoldDB" id="A0A106C0R5"/>
<sequence length="94" mass="10921">MINHFSVLGVRANAKEDDIKKAYKRLSNKYHPDKLLGASDDEKQQASVQLQRVKKAYEVLSDKKQRNAFINDFNNVIVTDPTAAMRELWDEYYS</sequence>
<evidence type="ECO:0000313" key="4">
    <source>
        <dbReference type="Proteomes" id="UP000055702"/>
    </source>
</evidence>
<dbReference type="EMBL" id="LRDC01000017">
    <property type="protein sequence ID" value="KVX02130.1"/>
    <property type="molecule type" value="Genomic_DNA"/>
</dbReference>
<name>A0A106C0R5_SHEFR</name>
<evidence type="ECO:0000313" key="3">
    <source>
        <dbReference type="EMBL" id="KVX02130.1"/>
    </source>
</evidence>
<gene>
    <name evidence="3" type="ORF">AWJ07_15820</name>
</gene>
<dbReference type="GO" id="GO:0005737">
    <property type="term" value="C:cytoplasm"/>
    <property type="evidence" value="ECO:0007669"/>
    <property type="project" value="TreeGrafter"/>
</dbReference>
<dbReference type="Gene3D" id="1.10.287.110">
    <property type="entry name" value="DnaJ domain"/>
    <property type="match status" value="1"/>
</dbReference>
<dbReference type="SMART" id="SM00271">
    <property type="entry name" value="DnaJ"/>
    <property type="match status" value="1"/>
</dbReference>
<dbReference type="PANTHER" id="PTHR44144:SF1">
    <property type="entry name" value="DNAJ HOMOLOG SUBFAMILY C MEMBER 9"/>
    <property type="match status" value="1"/>
</dbReference>
<dbReference type="PROSITE" id="PS50076">
    <property type="entry name" value="DNAJ_2"/>
    <property type="match status" value="1"/>
</dbReference>
<dbReference type="RefSeq" id="WP_059745623.1">
    <property type="nucleotide sequence ID" value="NZ_JBOZPG010000053.1"/>
</dbReference>
<dbReference type="CDD" id="cd06257">
    <property type="entry name" value="DnaJ"/>
    <property type="match status" value="1"/>
</dbReference>
<protein>
    <submittedName>
        <fullName evidence="3">Molecular chaperone DnaJ</fullName>
    </submittedName>
</protein>
<dbReference type="InterPro" id="IPR036869">
    <property type="entry name" value="J_dom_sf"/>
</dbReference>
<feature type="domain" description="J" evidence="2">
    <location>
        <begin position="3"/>
        <end position="93"/>
    </location>
</feature>
<organism evidence="3">
    <name type="scientific">Shewanella frigidimarina</name>
    <dbReference type="NCBI Taxonomy" id="56812"/>
    <lineage>
        <taxon>Bacteria</taxon>
        <taxon>Pseudomonadati</taxon>
        <taxon>Pseudomonadota</taxon>
        <taxon>Gammaproteobacteria</taxon>
        <taxon>Alteromonadales</taxon>
        <taxon>Shewanellaceae</taxon>
        <taxon>Shewanella</taxon>
    </lineage>
</organism>
<keyword evidence="1" id="KW-0143">Chaperone</keyword>
<evidence type="ECO:0000259" key="2">
    <source>
        <dbReference type="PROSITE" id="PS50076"/>
    </source>
</evidence>
<reference evidence="3 4" key="1">
    <citation type="submission" date="2016-01" db="EMBL/GenBank/DDBJ databases">
        <title>Draft genome of the antarctic isolate Shewanella frigidimarina Ag06-30.</title>
        <authorList>
            <person name="Parmeciano Di Noto G."/>
            <person name="Vazquez S."/>
            <person name="Mac Cormack W."/>
            <person name="Iriarte A."/>
            <person name="Quiroga C."/>
        </authorList>
    </citation>
    <scope>NUCLEOTIDE SEQUENCE [LARGE SCALE GENOMIC DNA]</scope>
    <source>
        <strain evidence="3 4">Ag06-30</strain>
    </source>
</reference>
<evidence type="ECO:0000256" key="1">
    <source>
        <dbReference type="ARBA" id="ARBA00023186"/>
    </source>
</evidence>
<dbReference type="InterPro" id="IPR052594">
    <property type="entry name" value="J_domain-containing_protein"/>
</dbReference>
<dbReference type="GO" id="GO:0031072">
    <property type="term" value="F:heat shock protein binding"/>
    <property type="evidence" value="ECO:0007669"/>
    <property type="project" value="TreeGrafter"/>
</dbReference>
<proteinExistence type="predicted"/>
<dbReference type="PRINTS" id="PR00625">
    <property type="entry name" value="JDOMAIN"/>
</dbReference>
<comment type="caution">
    <text evidence="3">The sequence shown here is derived from an EMBL/GenBank/DDBJ whole genome shotgun (WGS) entry which is preliminary data.</text>
</comment>
<dbReference type="Pfam" id="PF00226">
    <property type="entry name" value="DnaJ"/>
    <property type="match status" value="1"/>
</dbReference>
<dbReference type="PANTHER" id="PTHR44144">
    <property type="entry name" value="DNAJ HOMOLOG SUBFAMILY C MEMBER 9"/>
    <property type="match status" value="1"/>
</dbReference>
<dbReference type="SUPFAM" id="SSF46565">
    <property type="entry name" value="Chaperone J-domain"/>
    <property type="match status" value="1"/>
</dbReference>